<feature type="chain" id="PRO_5042247333" evidence="1">
    <location>
        <begin position="23"/>
        <end position="93"/>
    </location>
</feature>
<evidence type="ECO:0000256" key="1">
    <source>
        <dbReference type="SAM" id="SignalP"/>
    </source>
</evidence>
<comment type="caution">
    <text evidence="2">The sequence shown here is derived from an EMBL/GenBank/DDBJ whole genome shotgun (WGS) entry which is preliminary data.</text>
</comment>
<gene>
    <name evidence="2" type="ORF">J2T57_003579</name>
</gene>
<proteinExistence type="predicted"/>
<reference evidence="2" key="1">
    <citation type="submission" date="2022-03" db="EMBL/GenBank/DDBJ databases">
        <title>Genomic Encyclopedia of Type Strains, Phase III (KMG-III): the genomes of soil and plant-associated and newly described type strains.</title>
        <authorList>
            <person name="Whitman W."/>
        </authorList>
    </citation>
    <scope>NUCLEOTIDE SEQUENCE</scope>
    <source>
        <strain evidence="2">ANL 6-2</strain>
    </source>
</reference>
<keyword evidence="1" id="KW-0732">Signal</keyword>
<organism evidence="2 3">
    <name type="scientific">Natronocella acetinitrilica</name>
    <dbReference type="NCBI Taxonomy" id="414046"/>
    <lineage>
        <taxon>Bacteria</taxon>
        <taxon>Pseudomonadati</taxon>
        <taxon>Pseudomonadota</taxon>
        <taxon>Gammaproteobacteria</taxon>
        <taxon>Chromatiales</taxon>
        <taxon>Ectothiorhodospiraceae</taxon>
        <taxon>Natronocella</taxon>
    </lineage>
</organism>
<evidence type="ECO:0000313" key="2">
    <source>
        <dbReference type="EMBL" id="MCP1676418.1"/>
    </source>
</evidence>
<dbReference type="Proteomes" id="UP001205843">
    <property type="component" value="Unassembled WGS sequence"/>
</dbReference>
<evidence type="ECO:0000313" key="3">
    <source>
        <dbReference type="Proteomes" id="UP001205843"/>
    </source>
</evidence>
<keyword evidence="3" id="KW-1185">Reference proteome</keyword>
<name>A0AAE3G7E2_9GAMM</name>
<dbReference type="EMBL" id="JALJXV010000009">
    <property type="protein sequence ID" value="MCP1676418.1"/>
    <property type="molecule type" value="Genomic_DNA"/>
</dbReference>
<accession>A0AAE3G7E2</accession>
<dbReference type="RefSeq" id="WP_253482497.1">
    <property type="nucleotide sequence ID" value="NZ_JALJXV010000009.1"/>
</dbReference>
<sequence length="93" mass="9908">MKTLIATIASALLAGASSSAMSSEQVDVYWTLGLPATTQTTIDVAISLADVPPVDEEVYSHLGLGHPDRRIAERDQAVSFDWTAPDYPFRGGS</sequence>
<dbReference type="AlphaFoldDB" id="A0AAE3G7E2"/>
<protein>
    <submittedName>
        <fullName evidence="2">Uncharacterized protein</fullName>
    </submittedName>
</protein>
<feature type="signal peptide" evidence="1">
    <location>
        <begin position="1"/>
        <end position="22"/>
    </location>
</feature>